<comment type="caution">
    <text evidence="1">The sequence shown here is derived from an EMBL/GenBank/DDBJ whole genome shotgun (WGS) entry which is preliminary data.</text>
</comment>
<accession>A0AAN8VIT5</accession>
<reference evidence="1 2" key="1">
    <citation type="submission" date="2023-12" db="EMBL/GenBank/DDBJ databases">
        <title>A high-quality genome assembly for Dillenia turbinata (Dilleniales).</title>
        <authorList>
            <person name="Chanderbali A."/>
        </authorList>
    </citation>
    <scope>NUCLEOTIDE SEQUENCE [LARGE SCALE GENOMIC DNA]</scope>
    <source>
        <strain evidence="1">LSX21</strain>
        <tissue evidence="1">Leaf</tissue>
    </source>
</reference>
<dbReference type="Gene3D" id="2.40.128.20">
    <property type="match status" value="1"/>
</dbReference>
<organism evidence="1 2">
    <name type="scientific">Dillenia turbinata</name>
    <dbReference type="NCBI Taxonomy" id="194707"/>
    <lineage>
        <taxon>Eukaryota</taxon>
        <taxon>Viridiplantae</taxon>
        <taxon>Streptophyta</taxon>
        <taxon>Embryophyta</taxon>
        <taxon>Tracheophyta</taxon>
        <taxon>Spermatophyta</taxon>
        <taxon>Magnoliopsida</taxon>
        <taxon>eudicotyledons</taxon>
        <taxon>Gunneridae</taxon>
        <taxon>Pentapetalae</taxon>
        <taxon>Dilleniales</taxon>
        <taxon>Dilleniaceae</taxon>
        <taxon>Dillenia</taxon>
    </lineage>
</organism>
<sequence>MHYHHLLQASTLAHPSPPLSFSREITWKLVPKCSVECPKSSRVAARSVLPVLAASLIIFSRPSQVLAADSSDLGNICQLASATDGGVRLPINDDSPDGSGKFMMMRGMTAKDFDPVRYSGRWFEVASLKRGFAGQGQEDCHCTQGIYTFDMDAQAIQVDTFCIHGGPDGYITGIRGKVQCLLEEDIEKMKLIWSGKR</sequence>
<name>A0AAN8VIT5_9MAGN</name>
<keyword evidence="2" id="KW-1185">Reference proteome</keyword>
<proteinExistence type="predicted"/>
<dbReference type="EMBL" id="JBAMMX010000008">
    <property type="protein sequence ID" value="KAK6934419.1"/>
    <property type="molecule type" value="Genomic_DNA"/>
</dbReference>
<gene>
    <name evidence="1" type="ORF">RJ641_034574</name>
</gene>
<evidence type="ECO:0008006" key="3">
    <source>
        <dbReference type="Google" id="ProtNLM"/>
    </source>
</evidence>
<dbReference type="InterPro" id="IPR012674">
    <property type="entry name" value="Calycin"/>
</dbReference>
<evidence type="ECO:0000313" key="2">
    <source>
        <dbReference type="Proteomes" id="UP001370490"/>
    </source>
</evidence>
<dbReference type="AlphaFoldDB" id="A0AAN8VIT5"/>
<dbReference type="Proteomes" id="UP001370490">
    <property type="component" value="Unassembled WGS sequence"/>
</dbReference>
<evidence type="ECO:0000313" key="1">
    <source>
        <dbReference type="EMBL" id="KAK6934419.1"/>
    </source>
</evidence>
<protein>
    <recommendedName>
        <fullName evidence="3">Lipocalin/cytosolic fatty-acid binding domain-containing protein</fullName>
    </recommendedName>
</protein>
<dbReference type="SUPFAM" id="SSF50814">
    <property type="entry name" value="Lipocalins"/>
    <property type="match status" value="1"/>
</dbReference>